<dbReference type="PANTHER" id="PTHR43756">
    <property type="entry name" value="CHOLINE MONOOXYGENASE, CHLOROPLASTIC"/>
    <property type="match status" value="1"/>
</dbReference>
<evidence type="ECO:0000256" key="1">
    <source>
        <dbReference type="ARBA" id="ARBA00001962"/>
    </source>
</evidence>
<dbReference type="Proteomes" id="UP001501671">
    <property type="component" value="Unassembled WGS sequence"/>
</dbReference>
<keyword evidence="7" id="KW-0411">Iron-sulfur</keyword>
<name>A0ABP8H6Y3_9BURK</name>
<keyword evidence="10" id="KW-1185">Reference proteome</keyword>
<keyword evidence="3" id="KW-0001">2Fe-2S</keyword>
<keyword evidence="5" id="KW-0560">Oxidoreductase</keyword>
<keyword evidence="4" id="KW-0479">Metal-binding</keyword>
<dbReference type="InterPro" id="IPR015879">
    <property type="entry name" value="Ring_hydroxy_dOase_asu_C_dom"/>
</dbReference>
<dbReference type="RefSeq" id="WP_345250509.1">
    <property type="nucleotide sequence ID" value="NZ_BAABFO010000013.1"/>
</dbReference>
<dbReference type="SUPFAM" id="SSF50022">
    <property type="entry name" value="ISP domain"/>
    <property type="match status" value="1"/>
</dbReference>
<sequence>MTATATLSPRDIAQLDVARVPYALHTAPDIEVREQRCIFEGRAWVYVGLDLELAGPGSFKTTWVGSTPVIVLRDEDGEIRVLVNRCAHKGSLICFQQEGTAKTLSCPYHNWVYDLKGDLERVAFANGVRGKGGLPADFDYARNGLRRLSVAIFAGLIFASFDPSPPAIEEYLGSRVRHHIRRTIGRPMKIIGTYRQQMHNNWKLYMENTRDSYHASLLHVFFTTFRLNRLDMEGGMAISENQWNSISYTESVESFDDAAYNGNRALQSGTKLADPSMVKQFKEFDDRIVSSITSVFPNLIMQQIGNSLAVRQLIPRGPGECELVWILLGAQDDDQERHLARIKQANLVGPAGLVSLEDGIIGNFIQRGIRHAAPGDKAVIRMGGDEVASVQSRVTETAVRGFWKAYRDCMGDPQ</sequence>
<keyword evidence="6" id="KW-0408">Iron</keyword>
<comment type="cofactor">
    <cofactor evidence="1">
        <name>Fe cation</name>
        <dbReference type="ChEBI" id="CHEBI:24875"/>
    </cofactor>
</comment>
<comment type="caution">
    <text evidence="9">The sequence shown here is derived from an EMBL/GenBank/DDBJ whole genome shotgun (WGS) entry which is preliminary data.</text>
</comment>
<evidence type="ECO:0000313" key="10">
    <source>
        <dbReference type="Proteomes" id="UP001501671"/>
    </source>
</evidence>
<reference evidence="10" key="1">
    <citation type="journal article" date="2019" name="Int. J. Syst. Evol. Microbiol.">
        <title>The Global Catalogue of Microorganisms (GCM) 10K type strain sequencing project: providing services to taxonomists for standard genome sequencing and annotation.</title>
        <authorList>
            <consortium name="The Broad Institute Genomics Platform"/>
            <consortium name="The Broad Institute Genome Sequencing Center for Infectious Disease"/>
            <person name="Wu L."/>
            <person name="Ma J."/>
        </authorList>
    </citation>
    <scope>NUCLEOTIDE SEQUENCE [LARGE SCALE GENOMIC DNA]</scope>
    <source>
        <strain evidence="10">JCM 17666</strain>
    </source>
</reference>
<dbReference type="InterPro" id="IPR001663">
    <property type="entry name" value="Rng_hydr_dOase-A"/>
</dbReference>
<evidence type="ECO:0000256" key="4">
    <source>
        <dbReference type="ARBA" id="ARBA00022723"/>
    </source>
</evidence>
<dbReference type="Pfam" id="PF00848">
    <property type="entry name" value="Ring_hydroxyl_A"/>
    <property type="match status" value="1"/>
</dbReference>
<evidence type="ECO:0000256" key="3">
    <source>
        <dbReference type="ARBA" id="ARBA00022714"/>
    </source>
</evidence>
<gene>
    <name evidence="9" type="ORF">GCM10023144_28420</name>
</gene>
<evidence type="ECO:0000313" key="9">
    <source>
        <dbReference type="EMBL" id="GAA4335301.1"/>
    </source>
</evidence>
<protein>
    <submittedName>
        <fullName evidence="9">Rieske 2Fe-2S domain-containing protein</fullName>
    </submittedName>
</protein>
<evidence type="ECO:0000256" key="6">
    <source>
        <dbReference type="ARBA" id="ARBA00023004"/>
    </source>
</evidence>
<dbReference type="InterPro" id="IPR036922">
    <property type="entry name" value="Rieske_2Fe-2S_sf"/>
</dbReference>
<dbReference type="Gene3D" id="3.90.380.10">
    <property type="entry name" value="Naphthalene 1,2-dioxygenase Alpha Subunit, Chain A, domain 1"/>
    <property type="match status" value="1"/>
</dbReference>
<dbReference type="Gene3D" id="2.102.10.10">
    <property type="entry name" value="Rieske [2Fe-2S] iron-sulphur domain"/>
    <property type="match status" value="1"/>
</dbReference>
<evidence type="ECO:0000256" key="7">
    <source>
        <dbReference type="ARBA" id="ARBA00023014"/>
    </source>
</evidence>
<dbReference type="Pfam" id="PF00355">
    <property type="entry name" value="Rieske"/>
    <property type="match status" value="1"/>
</dbReference>
<comment type="similarity">
    <text evidence="2">Belongs to the bacterial ring-hydroxylating dioxygenase alpha subunit family.</text>
</comment>
<evidence type="ECO:0000256" key="5">
    <source>
        <dbReference type="ARBA" id="ARBA00023002"/>
    </source>
</evidence>
<dbReference type="SUPFAM" id="SSF55961">
    <property type="entry name" value="Bet v1-like"/>
    <property type="match status" value="1"/>
</dbReference>
<evidence type="ECO:0000256" key="2">
    <source>
        <dbReference type="ARBA" id="ARBA00008751"/>
    </source>
</evidence>
<dbReference type="PROSITE" id="PS51296">
    <property type="entry name" value="RIESKE"/>
    <property type="match status" value="1"/>
</dbReference>
<feature type="domain" description="Rieske" evidence="8">
    <location>
        <begin position="44"/>
        <end position="159"/>
    </location>
</feature>
<dbReference type="PRINTS" id="PR00090">
    <property type="entry name" value="RNGDIOXGNASE"/>
</dbReference>
<dbReference type="PANTHER" id="PTHR43756:SF5">
    <property type="entry name" value="CHOLINE MONOOXYGENASE, CHLOROPLASTIC"/>
    <property type="match status" value="1"/>
</dbReference>
<accession>A0ABP8H6Y3</accession>
<proteinExistence type="inferred from homology"/>
<organism evidence="9 10">
    <name type="scientific">Pigmentiphaga soli</name>
    <dbReference type="NCBI Taxonomy" id="1007095"/>
    <lineage>
        <taxon>Bacteria</taxon>
        <taxon>Pseudomonadati</taxon>
        <taxon>Pseudomonadota</taxon>
        <taxon>Betaproteobacteria</taxon>
        <taxon>Burkholderiales</taxon>
        <taxon>Alcaligenaceae</taxon>
        <taxon>Pigmentiphaga</taxon>
    </lineage>
</organism>
<dbReference type="EMBL" id="BAABFO010000013">
    <property type="protein sequence ID" value="GAA4335301.1"/>
    <property type="molecule type" value="Genomic_DNA"/>
</dbReference>
<dbReference type="InterPro" id="IPR017941">
    <property type="entry name" value="Rieske_2Fe-2S"/>
</dbReference>
<evidence type="ECO:0000259" key="8">
    <source>
        <dbReference type="PROSITE" id="PS51296"/>
    </source>
</evidence>